<evidence type="ECO:0000313" key="3">
    <source>
        <dbReference type="EMBL" id="GAA6169688.1"/>
    </source>
</evidence>
<dbReference type="InterPro" id="IPR002347">
    <property type="entry name" value="SDR_fam"/>
</dbReference>
<keyword evidence="4" id="KW-1185">Reference proteome</keyword>
<sequence length="217" mass="22990">MNGKKVLIVGGASGIGKSLALKASEAGAEVYIASRNADKQEIESKNTHCLSADVTVESDICDLLGQIGEIDHLAVTVKSPLVVDDFKNLNAEETRSAFETKFWGQYNIAKHAQHQIRKGGSITLTSGTLGQKPHSGFSTMSIIAGAVDSLSKALALELAPIRVNAVAPGFKTLKEMEDKVPLGLGTSEQMANSYFYLMNDDYITGTTIVTDGGALIS</sequence>
<accession>A0ABQ0ADR8</accession>
<dbReference type="Gene3D" id="3.40.50.720">
    <property type="entry name" value="NAD(P)-binding Rossmann-like Domain"/>
    <property type="match status" value="1"/>
</dbReference>
<name>A0ABQ0ADR8_9GAMM</name>
<organism evidence="3 4">
    <name type="scientific">Sessilibacter corallicola</name>
    <dbReference type="NCBI Taxonomy" id="2904075"/>
    <lineage>
        <taxon>Bacteria</taxon>
        <taxon>Pseudomonadati</taxon>
        <taxon>Pseudomonadota</taxon>
        <taxon>Gammaproteobacteria</taxon>
        <taxon>Cellvibrionales</taxon>
        <taxon>Cellvibrionaceae</taxon>
        <taxon>Sessilibacter</taxon>
    </lineage>
</organism>
<evidence type="ECO:0000313" key="4">
    <source>
        <dbReference type="Proteomes" id="UP001465153"/>
    </source>
</evidence>
<dbReference type="InterPro" id="IPR051122">
    <property type="entry name" value="SDR_DHRS6-like"/>
</dbReference>
<gene>
    <name evidence="3" type="ORF">NBRC116591_34990</name>
</gene>
<reference evidence="3 4" key="1">
    <citation type="submission" date="2024-04" db="EMBL/GenBank/DDBJ databases">
        <title>Draft genome sequence of Sessilibacter corallicola NBRC 116591.</title>
        <authorList>
            <person name="Miyakawa T."/>
            <person name="Kusuya Y."/>
            <person name="Miura T."/>
        </authorList>
    </citation>
    <scope>NUCLEOTIDE SEQUENCE [LARGE SCALE GENOMIC DNA]</scope>
    <source>
        <strain evidence="3 4">KU-00831-HH</strain>
    </source>
</reference>
<protein>
    <submittedName>
        <fullName evidence="3">SDR family oxidoreductase</fullName>
    </submittedName>
</protein>
<dbReference type="Proteomes" id="UP001465153">
    <property type="component" value="Unassembled WGS sequence"/>
</dbReference>
<dbReference type="SUPFAM" id="SSF51735">
    <property type="entry name" value="NAD(P)-binding Rossmann-fold domains"/>
    <property type="match status" value="1"/>
</dbReference>
<dbReference type="RefSeq" id="WP_233089931.1">
    <property type="nucleotide sequence ID" value="NZ_BAABWN010000014.1"/>
</dbReference>
<dbReference type="EMBL" id="BAABWN010000014">
    <property type="protein sequence ID" value="GAA6169688.1"/>
    <property type="molecule type" value="Genomic_DNA"/>
</dbReference>
<dbReference type="InterPro" id="IPR036291">
    <property type="entry name" value="NAD(P)-bd_dom_sf"/>
</dbReference>
<dbReference type="PRINTS" id="PR00081">
    <property type="entry name" value="GDHRDH"/>
</dbReference>
<dbReference type="PANTHER" id="PTHR43477:SF1">
    <property type="entry name" value="DIHYDROANTICAPSIN 7-DEHYDROGENASE"/>
    <property type="match status" value="1"/>
</dbReference>
<evidence type="ECO:0000256" key="2">
    <source>
        <dbReference type="ARBA" id="ARBA00023002"/>
    </source>
</evidence>
<comment type="caution">
    <text evidence="3">The sequence shown here is derived from an EMBL/GenBank/DDBJ whole genome shotgun (WGS) entry which is preliminary data.</text>
</comment>
<dbReference type="PANTHER" id="PTHR43477">
    <property type="entry name" value="DIHYDROANTICAPSIN 7-DEHYDROGENASE"/>
    <property type="match status" value="1"/>
</dbReference>
<proteinExistence type="inferred from homology"/>
<dbReference type="Pfam" id="PF13561">
    <property type="entry name" value="adh_short_C2"/>
    <property type="match status" value="1"/>
</dbReference>
<keyword evidence="2" id="KW-0560">Oxidoreductase</keyword>
<evidence type="ECO:0000256" key="1">
    <source>
        <dbReference type="ARBA" id="ARBA00006484"/>
    </source>
</evidence>
<comment type="similarity">
    <text evidence="1">Belongs to the short-chain dehydrogenases/reductases (SDR) family.</text>
</comment>